<reference evidence="4" key="1">
    <citation type="journal article" date="2022" name="Int. J. Mol. Sci.">
        <title>Draft Genome of Tanacetum Coccineum: Genomic Comparison of Closely Related Tanacetum-Family Plants.</title>
        <authorList>
            <person name="Yamashiro T."/>
            <person name="Shiraishi A."/>
            <person name="Nakayama K."/>
            <person name="Satake H."/>
        </authorList>
    </citation>
    <scope>NUCLEOTIDE SEQUENCE</scope>
</reference>
<evidence type="ECO:0000313" key="5">
    <source>
        <dbReference type="Proteomes" id="UP001151760"/>
    </source>
</evidence>
<dbReference type="GO" id="GO:0016301">
    <property type="term" value="F:kinase activity"/>
    <property type="evidence" value="ECO:0007669"/>
    <property type="project" value="UniProtKB-KW"/>
</dbReference>
<dbReference type="Gene3D" id="3.40.50.300">
    <property type="entry name" value="P-loop containing nucleotide triphosphate hydrolases"/>
    <property type="match status" value="1"/>
</dbReference>
<dbReference type="EMBL" id="BQNB010011898">
    <property type="protein sequence ID" value="GJS96591.1"/>
    <property type="molecule type" value="Genomic_DNA"/>
</dbReference>
<comment type="pathway">
    <text evidence="1">Cofactor biosynthesis; coenzyme A biosynthesis.</text>
</comment>
<keyword evidence="5" id="KW-1185">Reference proteome</keyword>
<name>A0ABQ5A4P3_9ASTR</name>
<dbReference type="InterPro" id="IPR001977">
    <property type="entry name" value="Depp_CoAkinase"/>
</dbReference>
<comment type="caution">
    <text evidence="4">The sequence shown here is derived from an EMBL/GenBank/DDBJ whole genome shotgun (WGS) entry which is preliminary data.</text>
</comment>
<evidence type="ECO:0000256" key="3">
    <source>
        <dbReference type="ARBA" id="ARBA00022840"/>
    </source>
</evidence>
<dbReference type="HAMAP" id="MF_00376">
    <property type="entry name" value="Dephospho_CoA_kinase"/>
    <property type="match status" value="1"/>
</dbReference>
<evidence type="ECO:0000256" key="1">
    <source>
        <dbReference type="ARBA" id="ARBA00004724"/>
    </source>
</evidence>
<dbReference type="Pfam" id="PF01121">
    <property type="entry name" value="CoaE"/>
    <property type="match status" value="1"/>
</dbReference>
<organism evidence="4 5">
    <name type="scientific">Tanacetum coccineum</name>
    <dbReference type="NCBI Taxonomy" id="301880"/>
    <lineage>
        <taxon>Eukaryota</taxon>
        <taxon>Viridiplantae</taxon>
        <taxon>Streptophyta</taxon>
        <taxon>Embryophyta</taxon>
        <taxon>Tracheophyta</taxon>
        <taxon>Spermatophyta</taxon>
        <taxon>Magnoliopsida</taxon>
        <taxon>eudicotyledons</taxon>
        <taxon>Gunneridae</taxon>
        <taxon>Pentapetalae</taxon>
        <taxon>asterids</taxon>
        <taxon>campanulids</taxon>
        <taxon>Asterales</taxon>
        <taxon>Asteraceae</taxon>
        <taxon>Asteroideae</taxon>
        <taxon>Anthemideae</taxon>
        <taxon>Anthemidinae</taxon>
        <taxon>Tanacetum</taxon>
    </lineage>
</organism>
<sequence length="277" mass="31074">MNRGPTEAEKSEYDAYLEALKLVHARYLAALSTSNESLSARKLKDCEDVAVHLSHLLCEETSALILKTVKAGIEYAFKDAPNVLKKGTGGWKKVVAAFGEEILQENGEVDREKLGEIIFTDPSKRQLLNRLLAPYIAFGMLSEVFKLWIKGCNIIILDVPLLYETKMDRWTKPNIVVWVDPKIQLKRLMARDVISAQEARYKINAQIPLDVKKSKADLVIDNNGSLEDLNESFKKILVQVTKPLTWTEFLLSRQGAIVAAISIFSAVLGCKKMVARL</sequence>
<gene>
    <name evidence="4" type="ORF">Tco_0803559</name>
</gene>
<dbReference type="InterPro" id="IPR027417">
    <property type="entry name" value="P-loop_NTPase"/>
</dbReference>
<accession>A0ABQ5A4P3</accession>
<dbReference type="SUPFAM" id="SSF52540">
    <property type="entry name" value="P-loop containing nucleoside triphosphate hydrolases"/>
    <property type="match status" value="1"/>
</dbReference>
<reference evidence="4" key="2">
    <citation type="submission" date="2022-01" db="EMBL/GenBank/DDBJ databases">
        <authorList>
            <person name="Yamashiro T."/>
            <person name="Shiraishi A."/>
            <person name="Satake H."/>
            <person name="Nakayama K."/>
        </authorList>
    </citation>
    <scope>NUCLEOTIDE SEQUENCE</scope>
</reference>
<evidence type="ECO:0000313" key="4">
    <source>
        <dbReference type="EMBL" id="GJS96591.1"/>
    </source>
</evidence>
<dbReference type="CDD" id="cd02022">
    <property type="entry name" value="DPCK"/>
    <property type="match status" value="1"/>
</dbReference>
<keyword evidence="2" id="KW-0547">Nucleotide-binding</keyword>
<proteinExistence type="inferred from homology"/>
<dbReference type="PANTHER" id="PTHR10695">
    <property type="entry name" value="DEPHOSPHO-COA KINASE-RELATED"/>
    <property type="match status" value="1"/>
</dbReference>
<protein>
    <submittedName>
        <fullName evidence="4">Dephospho-CoA kinase</fullName>
    </submittedName>
</protein>
<evidence type="ECO:0000256" key="2">
    <source>
        <dbReference type="ARBA" id="ARBA00022741"/>
    </source>
</evidence>
<dbReference type="Proteomes" id="UP001151760">
    <property type="component" value="Unassembled WGS sequence"/>
</dbReference>
<dbReference type="PROSITE" id="PS51219">
    <property type="entry name" value="DPCK"/>
    <property type="match status" value="1"/>
</dbReference>
<keyword evidence="4" id="KW-0808">Transferase</keyword>
<keyword evidence="3" id="KW-0067">ATP-binding</keyword>
<dbReference type="PANTHER" id="PTHR10695:SF46">
    <property type="entry name" value="BIFUNCTIONAL COENZYME A SYNTHASE-RELATED"/>
    <property type="match status" value="1"/>
</dbReference>
<keyword evidence="4" id="KW-0418">Kinase</keyword>
<dbReference type="NCBIfam" id="TIGR00152">
    <property type="entry name" value="dephospho-CoA kinase"/>
    <property type="match status" value="1"/>
</dbReference>